<evidence type="ECO:0000313" key="4">
    <source>
        <dbReference type="EMBL" id="QJA82058.1"/>
    </source>
</evidence>
<gene>
    <name evidence="4" type="ORF">MM415A00447_0004</name>
    <name evidence="3" type="ORF">MM415B00439_0027</name>
    <name evidence="2" type="ORF">TM448A00343_0029</name>
    <name evidence="1" type="ORF">TM448B00310_0009</name>
</gene>
<sequence>MVYDPQSQFGLRIIEKYDQVQILESPVPWPWATVDLSIKYSDREESGWGRHVGSAKSLGLAQNAASLDEAKAELVGKIYELRQKDESYGEDQKTGQAFHGDVWRFMRVVGIGGQAPQTFQPQPQYVPPAANATPGVPPVAAASQQPPVAQAIPVVAQPIPTTSFNAALNPSDTAPVRAKKLLHTRALNEFLGVALVDSVIKADPAFVNSIYDQSFILGLKASGQAVLGQDGKFAIVS</sequence>
<dbReference type="EMBL" id="MT141531">
    <property type="protein sequence ID" value="QJA65071.1"/>
    <property type="molecule type" value="Genomic_DNA"/>
</dbReference>
<protein>
    <submittedName>
        <fullName evidence="2">Uncharacterized protein</fullName>
    </submittedName>
</protein>
<evidence type="ECO:0000313" key="2">
    <source>
        <dbReference type="EMBL" id="QJA46277.1"/>
    </source>
</evidence>
<evidence type="ECO:0000313" key="1">
    <source>
        <dbReference type="EMBL" id="QJA43572.1"/>
    </source>
</evidence>
<accession>A0A6H1ZFZ4</accession>
<name>A0A6H1ZFZ4_9ZZZZ</name>
<proteinExistence type="predicted"/>
<dbReference type="EMBL" id="MT142478">
    <property type="protein sequence ID" value="QJA82058.1"/>
    <property type="molecule type" value="Genomic_DNA"/>
</dbReference>
<evidence type="ECO:0000313" key="3">
    <source>
        <dbReference type="EMBL" id="QJA65071.1"/>
    </source>
</evidence>
<organism evidence="2">
    <name type="scientific">viral metagenome</name>
    <dbReference type="NCBI Taxonomy" id="1070528"/>
    <lineage>
        <taxon>unclassified sequences</taxon>
        <taxon>metagenomes</taxon>
        <taxon>organismal metagenomes</taxon>
    </lineage>
</organism>
<dbReference type="EMBL" id="MT144006">
    <property type="protein sequence ID" value="QJA46277.1"/>
    <property type="molecule type" value="Genomic_DNA"/>
</dbReference>
<dbReference type="AlphaFoldDB" id="A0A6H1ZFZ4"/>
<dbReference type="EMBL" id="MT144609">
    <property type="protein sequence ID" value="QJA43572.1"/>
    <property type="molecule type" value="Genomic_DNA"/>
</dbReference>
<reference evidence="2" key="1">
    <citation type="submission" date="2020-03" db="EMBL/GenBank/DDBJ databases">
        <title>The deep terrestrial virosphere.</title>
        <authorList>
            <person name="Holmfeldt K."/>
            <person name="Nilsson E."/>
            <person name="Simone D."/>
            <person name="Lopez-Fernandez M."/>
            <person name="Wu X."/>
            <person name="de Brujin I."/>
            <person name="Lundin D."/>
            <person name="Andersson A."/>
            <person name="Bertilsson S."/>
            <person name="Dopson M."/>
        </authorList>
    </citation>
    <scope>NUCLEOTIDE SEQUENCE</scope>
    <source>
        <strain evidence="4">MM415A00447</strain>
        <strain evidence="3">MM415B00439</strain>
        <strain evidence="2">TM448A00343</strain>
        <strain evidence="1">TM448B00310</strain>
    </source>
</reference>